<sequence>MNEYFLYPGYLFFSKEKYIIKTILGSCVSVCLYDKKQKIGGMNHYIFTLDDENANIASNGKYSTNYLIKTFLKNGSNINDLEATIIGGASSKIIHSNIGIDNIEMAIKTLEKYKIYIKHKDIGGYKGRRVTFNTFTGNVYIELLKEINTKRDD</sequence>
<comment type="caution">
    <text evidence="4">The sequence shown here is derived from an EMBL/GenBank/DDBJ whole genome shotgun (WGS) entry which is preliminary data.</text>
</comment>
<dbReference type="PANTHER" id="PTHR35147:SF3">
    <property type="entry name" value="CHEMORECEPTOR GLUTAMINE DEAMIDASE CHED 1-RELATED"/>
    <property type="match status" value="1"/>
</dbReference>
<accession>A0AA46E057</accession>
<evidence type="ECO:0000256" key="1">
    <source>
        <dbReference type="ARBA" id="ARBA00022500"/>
    </source>
</evidence>
<dbReference type="PANTHER" id="PTHR35147">
    <property type="entry name" value="CHEMORECEPTOR GLUTAMINE DEAMIDASE CHED-RELATED"/>
    <property type="match status" value="1"/>
</dbReference>
<dbReference type="GO" id="GO:0006935">
    <property type="term" value="P:chemotaxis"/>
    <property type="evidence" value="ECO:0007669"/>
    <property type="project" value="UniProtKB-UniRule"/>
</dbReference>
<evidence type="ECO:0000256" key="3">
    <source>
        <dbReference type="HAMAP-Rule" id="MF_01440"/>
    </source>
</evidence>
<dbReference type="Gene3D" id="3.30.1330.200">
    <property type="match status" value="1"/>
</dbReference>
<keyword evidence="5" id="KW-1185">Reference proteome</keyword>
<name>A0AA46E057_9FUSO</name>
<dbReference type="CDD" id="cd16352">
    <property type="entry name" value="CheD"/>
    <property type="match status" value="1"/>
</dbReference>
<dbReference type="Proteomes" id="UP000294678">
    <property type="component" value="Unassembled WGS sequence"/>
</dbReference>
<evidence type="ECO:0000256" key="2">
    <source>
        <dbReference type="ARBA" id="ARBA00022801"/>
    </source>
</evidence>
<dbReference type="RefSeq" id="WP_134111892.1">
    <property type="nucleotide sequence ID" value="NZ_SOBG01000001.1"/>
</dbReference>
<protein>
    <recommendedName>
        <fullName evidence="3">Probable chemoreceptor glutamine deamidase CheD</fullName>
        <ecNumber evidence="3">3.5.1.44</ecNumber>
    </recommendedName>
</protein>
<keyword evidence="2 3" id="KW-0378">Hydrolase</keyword>
<comment type="similarity">
    <text evidence="3">Belongs to the CheD family.</text>
</comment>
<gene>
    <name evidence="3" type="primary">cheD</name>
    <name evidence="4" type="ORF">EV215_0131</name>
</gene>
<dbReference type="InterPro" id="IPR005659">
    <property type="entry name" value="Chemorcpt_Glu_NH3ase_CheD"/>
</dbReference>
<organism evidence="4 5">
    <name type="scientific">Hypnocyclicus thermotrophus</name>
    <dbReference type="NCBI Taxonomy" id="1627895"/>
    <lineage>
        <taxon>Bacteria</taxon>
        <taxon>Fusobacteriati</taxon>
        <taxon>Fusobacteriota</taxon>
        <taxon>Fusobacteriia</taxon>
        <taxon>Fusobacteriales</taxon>
        <taxon>Fusobacteriaceae</taxon>
        <taxon>Hypnocyclicus</taxon>
    </lineage>
</organism>
<evidence type="ECO:0000313" key="5">
    <source>
        <dbReference type="Proteomes" id="UP000294678"/>
    </source>
</evidence>
<proteinExistence type="inferred from homology"/>
<reference evidence="4 5" key="1">
    <citation type="submission" date="2019-03" db="EMBL/GenBank/DDBJ databases">
        <title>Genomic Encyclopedia of Type Strains, Phase IV (KMG-IV): sequencing the most valuable type-strain genomes for metagenomic binning, comparative biology and taxonomic classification.</title>
        <authorList>
            <person name="Goeker M."/>
        </authorList>
    </citation>
    <scope>NUCLEOTIDE SEQUENCE [LARGE SCALE GENOMIC DNA]</scope>
    <source>
        <strain evidence="4 5">DSM 100055</strain>
    </source>
</reference>
<dbReference type="SUPFAM" id="SSF64438">
    <property type="entry name" value="CNF1/YfiH-like putative cysteine hydrolases"/>
    <property type="match status" value="1"/>
</dbReference>
<dbReference type="InterPro" id="IPR011324">
    <property type="entry name" value="Cytotoxic_necrot_fac-like_cat"/>
</dbReference>
<dbReference type="GO" id="GO:0050568">
    <property type="term" value="F:protein-glutamine glutaminase activity"/>
    <property type="evidence" value="ECO:0007669"/>
    <property type="project" value="UniProtKB-UniRule"/>
</dbReference>
<dbReference type="EC" id="3.5.1.44" evidence="3"/>
<dbReference type="AlphaFoldDB" id="A0AA46E057"/>
<evidence type="ECO:0000313" key="4">
    <source>
        <dbReference type="EMBL" id="TDT72331.1"/>
    </source>
</evidence>
<dbReference type="EMBL" id="SOBG01000001">
    <property type="protein sequence ID" value="TDT72331.1"/>
    <property type="molecule type" value="Genomic_DNA"/>
</dbReference>
<dbReference type="InterPro" id="IPR038592">
    <property type="entry name" value="CheD-like_sf"/>
</dbReference>
<keyword evidence="1 3" id="KW-0145">Chemotaxis</keyword>
<comment type="function">
    <text evidence="3">Probably deamidates glutamine residues to glutamate on methyl-accepting chemotaxis receptors (MCPs), playing an important role in chemotaxis.</text>
</comment>
<dbReference type="Pfam" id="PF03975">
    <property type="entry name" value="CheD"/>
    <property type="match status" value="1"/>
</dbReference>
<comment type="catalytic activity">
    <reaction evidence="3">
        <text>L-glutaminyl-[protein] + H2O = L-glutamyl-[protein] + NH4(+)</text>
        <dbReference type="Rhea" id="RHEA:16441"/>
        <dbReference type="Rhea" id="RHEA-COMP:10207"/>
        <dbReference type="Rhea" id="RHEA-COMP:10208"/>
        <dbReference type="ChEBI" id="CHEBI:15377"/>
        <dbReference type="ChEBI" id="CHEBI:28938"/>
        <dbReference type="ChEBI" id="CHEBI:29973"/>
        <dbReference type="ChEBI" id="CHEBI:30011"/>
        <dbReference type="EC" id="3.5.1.44"/>
    </reaction>
</comment>
<dbReference type="HAMAP" id="MF_01440">
    <property type="entry name" value="CheD"/>
    <property type="match status" value="1"/>
</dbReference>